<protein>
    <recommendedName>
        <fullName evidence="1">RNase H type-1 domain-containing protein</fullName>
    </recommendedName>
</protein>
<dbReference type="PANTHER" id="PTHR47723:SF13">
    <property type="entry name" value="PUTATIVE-RELATED"/>
    <property type="match status" value="1"/>
</dbReference>
<dbReference type="GO" id="GO:0004523">
    <property type="term" value="F:RNA-DNA hybrid ribonuclease activity"/>
    <property type="evidence" value="ECO:0007669"/>
    <property type="project" value="InterPro"/>
</dbReference>
<dbReference type="EMBL" id="OZ034820">
    <property type="protein sequence ID" value="CAL1403276.1"/>
    <property type="molecule type" value="Genomic_DNA"/>
</dbReference>
<dbReference type="PANTHER" id="PTHR47723">
    <property type="entry name" value="OS05G0353850 PROTEIN"/>
    <property type="match status" value="1"/>
</dbReference>
<dbReference type="GO" id="GO:0003676">
    <property type="term" value="F:nucleic acid binding"/>
    <property type="evidence" value="ECO:0007669"/>
    <property type="project" value="InterPro"/>
</dbReference>
<evidence type="ECO:0000313" key="3">
    <source>
        <dbReference type="Proteomes" id="UP001497516"/>
    </source>
</evidence>
<dbReference type="InterPro" id="IPR002156">
    <property type="entry name" value="RNaseH_domain"/>
</dbReference>
<dbReference type="CDD" id="cd06222">
    <property type="entry name" value="RNase_H_like"/>
    <property type="match status" value="1"/>
</dbReference>
<reference evidence="2 3" key="1">
    <citation type="submission" date="2024-04" db="EMBL/GenBank/DDBJ databases">
        <authorList>
            <person name="Fracassetti M."/>
        </authorList>
    </citation>
    <scope>NUCLEOTIDE SEQUENCE [LARGE SCALE GENOMIC DNA]</scope>
</reference>
<keyword evidence="3" id="KW-1185">Reference proteome</keyword>
<organism evidence="2 3">
    <name type="scientific">Linum trigynum</name>
    <dbReference type="NCBI Taxonomy" id="586398"/>
    <lineage>
        <taxon>Eukaryota</taxon>
        <taxon>Viridiplantae</taxon>
        <taxon>Streptophyta</taxon>
        <taxon>Embryophyta</taxon>
        <taxon>Tracheophyta</taxon>
        <taxon>Spermatophyta</taxon>
        <taxon>Magnoliopsida</taxon>
        <taxon>eudicotyledons</taxon>
        <taxon>Gunneridae</taxon>
        <taxon>Pentapetalae</taxon>
        <taxon>rosids</taxon>
        <taxon>fabids</taxon>
        <taxon>Malpighiales</taxon>
        <taxon>Linaceae</taxon>
        <taxon>Linum</taxon>
    </lineage>
</organism>
<gene>
    <name evidence="2" type="ORF">LTRI10_LOCUS43219</name>
</gene>
<dbReference type="InterPro" id="IPR044730">
    <property type="entry name" value="RNase_H-like_dom_plant"/>
</dbReference>
<evidence type="ECO:0000259" key="1">
    <source>
        <dbReference type="Pfam" id="PF13456"/>
    </source>
</evidence>
<sequence>MDNSPPSRVNVQIGRKEPPAGWWKLNVDGAANQIQGIAGTGGVLRDDNSSWVGGFVTNLGSCHATMAEIWAIYHELWLAWNNGCRTLIVETDSQVAIQLVNHRTDSLHLYDALLTAIRRKISQDWVVNLIHTYREGNRVADWLSKHSLVYLYGMYELETPPEELQPLLHDDL</sequence>
<accession>A0AAV2FY89</accession>
<name>A0AAV2FY89_9ROSI</name>
<dbReference type="Proteomes" id="UP001497516">
    <property type="component" value="Chromosome 7"/>
</dbReference>
<feature type="domain" description="RNase H type-1" evidence="1">
    <location>
        <begin position="26"/>
        <end position="146"/>
    </location>
</feature>
<dbReference type="InterPro" id="IPR036397">
    <property type="entry name" value="RNaseH_sf"/>
</dbReference>
<dbReference type="Gene3D" id="3.30.420.10">
    <property type="entry name" value="Ribonuclease H-like superfamily/Ribonuclease H"/>
    <property type="match status" value="1"/>
</dbReference>
<dbReference type="AlphaFoldDB" id="A0AAV2FY89"/>
<dbReference type="InterPro" id="IPR012337">
    <property type="entry name" value="RNaseH-like_sf"/>
</dbReference>
<evidence type="ECO:0000313" key="2">
    <source>
        <dbReference type="EMBL" id="CAL1403276.1"/>
    </source>
</evidence>
<proteinExistence type="predicted"/>
<dbReference type="InterPro" id="IPR053151">
    <property type="entry name" value="RNase_H-like"/>
</dbReference>
<dbReference type="SUPFAM" id="SSF53098">
    <property type="entry name" value="Ribonuclease H-like"/>
    <property type="match status" value="1"/>
</dbReference>
<dbReference type="Pfam" id="PF13456">
    <property type="entry name" value="RVT_3"/>
    <property type="match status" value="1"/>
</dbReference>